<name>A0A1X6ZDD9_9RHOB</name>
<reference evidence="2 3" key="1">
    <citation type="submission" date="2017-03" db="EMBL/GenBank/DDBJ databases">
        <authorList>
            <person name="Afonso C.L."/>
            <person name="Miller P.J."/>
            <person name="Scott M.A."/>
            <person name="Spackman E."/>
            <person name="Goraichik I."/>
            <person name="Dimitrov K.M."/>
            <person name="Suarez D.L."/>
            <person name="Swayne D.E."/>
        </authorList>
    </citation>
    <scope>NUCLEOTIDE SEQUENCE [LARGE SCALE GENOMIC DNA]</scope>
    <source>
        <strain evidence="2 3">CECT 7751</strain>
    </source>
</reference>
<evidence type="ECO:0000256" key="1">
    <source>
        <dbReference type="SAM" id="Phobius"/>
    </source>
</evidence>
<accession>A0A1X6ZDD9</accession>
<feature type="transmembrane region" description="Helical" evidence="1">
    <location>
        <begin position="83"/>
        <end position="101"/>
    </location>
</feature>
<keyword evidence="3" id="KW-1185">Reference proteome</keyword>
<evidence type="ECO:0000313" key="2">
    <source>
        <dbReference type="EMBL" id="SLN47839.1"/>
    </source>
</evidence>
<dbReference type="GO" id="GO:0005886">
    <property type="term" value="C:plasma membrane"/>
    <property type="evidence" value="ECO:0007669"/>
    <property type="project" value="TreeGrafter"/>
</dbReference>
<sequence>MTFGRAIRTCLRKFVRFGGRASRAEYWFFVLALVIATWVTGTLDYMLFDGRHPLGLFLTVVTFLPVTSAGWRRLHDVDRRGWWLLLPGVASLIFLVGAFAIRGLTAQPMAEIPTVTNSEGWLYTILLGFPVVSLVSTIWLVVLLARKGDPQDNRFGPAPQDGEGVADA</sequence>
<dbReference type="EMBL" id="FWFN01000004">
    <property type="protein sequence ID" value="SLN47839.1"/>
    <property type="molecule type" value="Genomic_DNA"/>
</dbReference>
<keyword evidence="1" id="KW-0812">Transmembrane</keyword>
<feature type="transmembrane region" description="Helical" evidence="1">
    <location>
        <begin position="54"/>
        <end position="71"/>
    </location>
</feature>
<dbReference type="Proteomes" id="UP000193963">
    <property type="component" value="Unassembled WGS sequence"/>
</dbReference>
<keyword evidence="1" id="KW-0472">Membrane</keyword>
<proteinExistence type="predicted"/>
<dbReference type="InterPro" id="IPR008523">
    <property type="entry name" value="DUF805"/>
</dbReference>
<keyword evidence="1" id="KW-1133">Transmembrane helix</keyword>
<feature type="transmembrane region" description="Helical" evidence="1">
    <location>
        <begin position="121"/>
        <end position="145"/>
    </location>
</feature>
<dbReference type="RefSeq" id="WP_085888322.1">
    <property type="nucleotide sequence ID" value="NZ_FWFN01000004.1"/>
</dbReference>
<dbReference type="PANTHER" id="PTHR34980">
    <property type="entry name" value="INNER MEMBRANE PROTEIN-RELATED-RELATED"/>
    <property type="match status" value="1"/>
</dbReference>
<dbReference type="AlphaFoldDB" id="A0A1X6ZDD9"/>
<dbReference type="PANTHER" id="PTHR34980:SF2">
    <property type="entry name" value="INNER MEMBRANE PROTEIN YHAH-RELATED"/>
    <property type="match status" value="1"/>
</dbReference>
<dbReference type="Pfam" id="PF05656">
    <property type="entry name" value="DUF805"/>
    <property type="match status" value="1"/>
</dbReference>
<organism evidence="2 3">
    <name type="scientific">Pseudooceanicola marinus</name>
    <dbReference type="NCBI Taxonomy" id="396013"/>
    <lineage>
        <taxon>Bacteria</taxon>
        <taxon>Pseudomonadati</taxon>
        <taxon>Pseudomonadota</taxon>
        <taxon>Alphaproteobacteria</taxon>
        <taxon>Rhodobacterales</taxon>
        <taxon>Paracoccaceae</taxon>
        <taxon>Pseudooceanicola</taxon>
    </lineage>
</organism>
<gene>
    <name evidence="2" type="primary">yhaH_2</name>
    <name evidence="2" type="ORF">PSM7751_02271</name>
</gene>
<protein>
    <submittedName>
        <fullName evidence="2">Inner membrane protein YhaH</fullName>
    </submittedName>
</protein>
<dbReference type="OrthoDB" id="9812349at2"/>
<feature type="transmembrane region" description="Helical" evidence="1">
    <location>
        <begin position="26"/>
        <end position="48"/>
    </location>
</feature>
<evidence type="ECO:0000313" key="3">
    <source>
        <dbReference type="Proteomes" id="UP000193963"/>
    </source>
</evidence>